<sequence>MNRGERRAEYRPEYRERGRDLTPEQRTERRERREERRGYSGTTDRSTIGQANTVPQRGNRDGAGRGRAGNGGNQVGRGNRPVGAERPGRPTMAQQQPQRVQQDRPSAAAVSRPAARPAAASQLPIERSVRPAPRSAEKSNTGNPIE</sequence>
<accession>A0A6H2DQB1</accession>
<organism evidence="2 3">
    <name type="scientific">Parasphingorhabdus halotolerans</name>
    <dbReference type="NCBI Taxonomy" id="2725558"/>
    <lineage>
        <taxon>Bacteria</taxon>
        <taxon>Pseudomonadati</taxon>
        <taxon>Pseudomonadota</taxon>
        <taxon>Alphaproteobacteria</taxon>
        <taxon>Sphingomonadales</taxon>
        <taxon>Sphingomonadaceae</taxon>
        <taxon>Parasphingorhabdus</taxon>
    </lineage>
</organism>
<evidence type="ECO:0000313" key="3">
    <source>
        <dbReference type="Proteomes" id="UP000501600"/>
    </source>
</evidence>
<gene>
    <name evidence="2" type="ORF">HF685_14865</name>
</gene>
<name>A0A6H2DQB1_9SPHN</name>
<keyword evidence="3" id="KW-1185">Reference proteome</keyword>
<feature type="compositionally biased region" description="Polar residues" evidence="1">
    <location>
        <begin position="40"/>
        <end position="55"/>
    </location>
</feature>
<reference evidence="2 3" key="1">
    <citation type="submission" date="2020-04" db="EMBL/GenBank/DDBJ databases">
        <title>Genome sequence for Sphingorhabdus sp. strain M1.</title>
        <authorList>
            <person name="Park S.-J."/>
        </authorList>
    </citation>
    <scope>NUCLEOTIDE SEQUENCE [LARGE SCALE GENOMIC DNA]</scope>
    <source>
        <strain evidence="2 3">JK6</strain>
    </source>
</reference>
<dbReference type="Proteomes" id="UP000501600">
    <property type="component" value="Chromosome"/>
</dbReference>
<feature type="compositionally biased region" description="Gly residues" evidence="1">
    <location>
        <begin position="65"/>
        <end position="75"/>
    </location>
</feature>
<feature type="compositionally biased region" description="Low complexity" evidence="1">
    <location>
        <begin position="94"/>
        <end position="121"/>
    </location>
</feature>
<protein>
    <submittedName>
        <fullName evidence="2">Uncharacterized protein</fullName>
    </submittedName>
</protein>
<evidence type="ECO:0000256" key="1">
    <source>
        <dbReference type="SAM" id="MobiDB-lite"/>
    </source>
</evidence>
<dbReference type="RefSeq" id="WP_168820664.1">
    <property type="nucleotide sequence ID" value="NZ_CP051217.1"/>
</dbReference>
<dbReference type="AlphaFoldDB" id="A0A6H2DQB1"/>
<proteinExistence type="predicted"/>
<dbReference type="KEGG" id="phao:HF685_14865"/>
<feature type="region of interest" description="Disordered" evidence="1">
    <location>
        <begin position="1"/>
        <end position="146"/>
    </location>
</feature>
<dbReference type="EMBL" id="CP051217">
    <property type="protein sequence ID" value="QJB70388.1"/>
    <property type="molecule type" value="Genomic_DNA"/>
</dbReference>
<feature type="compositionally biased region" description="Basic and acidic residues" evidence="1">
    <location>
        <begin position="1"/>
        <end position="38"/>
    </location>
</feature>
<evidence type="ECO:0000313" key="2">
    <source>
        <dbReference type="EMBL" id="QJB70388.1"/>
    </source>
</evidence>